<dbReference type="Gene3D" id="3.40.366.10">
    <property type="entry name" value="Malonyl-Coenzyme A Acyl Carrier Protein, domain 2"/>
    <property type="match status" value="1"/>
</dbReference>
<evidence type="ECO:0000256" key="4">
    <source>
        <dbReference type="SAM" id="MobiDB-lite"/>
    </source>
</evidence>
<dbReference type="PROSITE" id="PS50075">
    <property type="entry name" value="CARRIER"/>
    <property type="match status" value="1"/>
</dbReference>
<dbReference type="InterPro" id="IPR057326">
    <property type="entry name" value="KR_dom"/>
</dbReference>
<name>A0ABR7L4T5_9PSEU</name>
<dbReference type="InterPro" id="IPR006162">
    <property type="entry name" value="Ppantetheine_attach_site"/>
</dbReference>
<dbReference type="RefSeq" id="WP_187219874.1">
    <property type="nucleotide sequence ID" value="NZ_JABVED010000004.1"/>
</dbReference>
<dbReference type="CDD" id="cd08953">
    <property type="entry name" value="KR_2_SDR_x"/>
    <property type="match status" value="1"/>
</dbReference>
<dbReference type="Gene3D" id="3.30.70.250">
    <property type="entry name" value="Malonyl-CoA ACP transacylase, ACP-binding"/>
    <property type="match status" value="1"/>
</dbReference>
<evidence type="ECO:0000259" key="5">
    <source>
        <dbReference type="PROSITE" id="PS50075"/>
    </source>
</evidence>
<feature type="compositionally biased region" description="Basic and acidic residues" evidence="4">
    <location>
        <begin position="1546"/>
        <end position="1556"/>
    </location>
</feature>
<dbReference type="EMBL" id="JABVED010000004">
    <property type="protein sequence ID" value="MBC6447352.1"/>
    <property type="molecule type" value="Genomic_DNA"/>
</dbReference>
<dbReference type="InterPro" id="IPR020806">
    <property type="entry name" value="PKS_PP-bd"/>
</dbReference>
<evidence type="ECO:0000313" key="7">
    <source>
        <dbReference type="EMBL" id="MBC6447352.1"/>
    </source>
</evidence>
<dbReference type="Gene3D" id="3.40.50.720">
    <property type="entry name" value="NAD(P)-binding Rossmann-like Domain"/>
    <property type="match status" value="1"/>
</dbReference>
<sequence>MDQQGLPNDTRHSTTEPEIAIIGMSGRFPGADDVDTFWRNISTGTESFTRFTDEELILGGEDPAVFRHPDYVRARPVLNDIRGFDAGFFGSSPREATLADPQQLLFVECVWETLESAGYATSEDRGAVGVFAGMNISTYLLTRPNAFKMGVEIDGLMVGNDKDALATNVSYRLDLRGPSVTVQTFCSTSLVAVHLACDSLRRGECDMALAGGVSIRVPDRTGYMYHEGNQASPDGHVRTFDAGARGSMFGDGVAVVALKRLDQALADRDTVLAVIRGSAINNDGALKFSFQAPSIDGQRRCVTSAIARAGVDPADISYVEAHGTATEVGDPMEVAALTGAFGPTEDKQYCLLGSVKPNVGHLDRASGATGLIKVVQSLRHELIPGTLNFTTPNPEIDFANSPFRVSAEPTPWPRRADRPRIAGLSSLGTGGTNAHAIITEAPAPPARPERTRRWQVIPVSARSAAAADQSCERVAARLDGATDLDVGDVAFTLQVGRKVFNHRRFVVAESTADAAAKLADPARRLGRADATVGRRVGFLIAGVGEQYPGMVAALYANESAFRDDVDECLAVLGLNAAVDLSDIFVPAAGASTGDLARLLGRAAEPMPTPALDAHLIQPAVFVAEYALARHFLRWGVRPDIMVGYSLGEYVAACLSGVLSLPDALRLVAHRATLIASLPPGAMLAVAATESRLRAVLGDEALLDLDIAVRTGSQIVLAGPVDLVEAAGAALVAEEIGCRMLDTTHAFHSRMLAPVAAELTEWISDNITLNPPGIPYLSNVTGELATEKAVTDPGYWARHMCETVEFGAGLAHVLGIDDLALLEIGPGQSLGALARIHPACAQAQWPLIMTSLPGAADPRDAEQAVAESLGRLWLAGAPVDWHAAHDLDDWRPGRVPLPTYPFERQEYWLEAEQGAAGPVGPVLDVNDPTSILTALPKRPDTEWITLPVWRQTAPRPARTDASTWLVYTDTGTADDLATALRSKLEAAGGRVVFARPGAAFDSGPDGVTLRPGSTEDTTAALRDLSDRGLAPDRVVHLWTVGGAADLPRGFHTLVAFAKAAGDLGLAGWSLDIVTTGGHRVLPGDKVRAQTGTLIGPTRLIPVEYPSATTRLIDLDRTTSGAALLAELRAEPADQVVALRGGRRWIPGYEVLDASCVDETEPVVGIRRGGTYLVTGGLGGIGLAMAERLAEQYQAKLVLLSRTPAPPRDQWAAIAAAANTAPEVRRRIDGLRGLEAHGAQVVTVAGDVARTADVRRAVDTALDRFGGLDGVLHCAGVPALGLMQFKTATDVDKVLAPKVAGTLAIAEVLREVPVDFLALFSSTTSATGGGAGQVDYCAANAFLDAFAQSDPLPGCLVTSIDWGEWTWNGWTVGLDSYDEGSRQFFETYRETFGISFDEGWRVLRRILAAGEPHVVVSTQDFAPLVAMSRLSSIESHQATVKKARDALGRHPRPDLSTSFVQPQTPAEQAIADVWTEALGLDEVGVHDNFFELGGNSLIGMEIIARVRTALDLSYLPPHILYQAPTVAALATAAAGGTEQDEGTAETGDQNRSRIEQRRNTLRNRRSS</sequence>
<dbReference type="SMART" id="SM00823">
    <property type="entry name" value="PKS_PP"/>
    <property type="match status" value="1"/>
</dbReference>
<gene>
    <name evidence="7" type="ORF">GPZ80_09240</name>
</gene>
<dbReference type="InterPro" id="IPR020841">
    <property type="entry name" value="PKS_Beta-ketoAc_synthase_dom"/>
</dbReference>
<dbReference type="CDD" id="cd00833">
    <property type="entry name" value="PKS"/>
    <property type="match status" value="1"/>
</dbReference>
<dbReference type="Gene3D" id="3.40.50.1820">
    <property type="entry name" value="alpha/beta hydrolase"/>
    <property type="match status" value="1"/>
</dbReference>
<dbReference type="Pfam" id="PF16197">
    <property type="entry name" value="KAsynt_C_assoc"/>
    <property type="match status" value="1"/>
</dbReference>
<dbReference type="InterPro" id="IPR001227">
    <property type="entry name" value="Ac_transferase_dom_sf"/>
</dbReference>
<proteinExistence type="predicted"/>
<dbReference type="SUPFAM" id="SSF53901">
    <property type="entry name" value="Thiolase-like"/>
    <property type="match status" value="1"/>
</dbReference>
<dbReference type="InterPro" id="IPR029058">
    <property type="entry name" value="AB_hydrolase_fold"/>
</dbReference>
<keyword evidence="1" id="KW-0596">Phosphopantetheine</keyword>
<dbReference type="PANTHER" id="PTHR43775">
    <property type="entry name" value="FATTY ACID SYNTHASE"/>
    <property type="match status" value="1"/>
</dbReference>
<protein>
    <submittedName>
        <fullName evidence="7">SDR family NAD(P)-dependent oxidoreductase</fullName>
    </submittedName>
</protein>
<dbReference type="Gene3D" id="3.40.47.10">
    <property type="match status" value="1"/>
</dbReference>
<evidence type="ECO:0000313" key="8">
    <source>
        <dbReference type="Proteomes" id="UP000734823"/>
    </source>
</evidence>
<dbReference type="PROSITE" id="PS00012">
    <property type="entry name" value="PHOSPHOPANTETHEINE"/>
    <property type="match status" value="1"/>
</dbReference>
<dbReference type="PROSITE" id="PS52004">
    <property type="entry name" value="KS3_2"/>
    <property type="match status" value="1"/>
</dbReference>
<evidence type="ECO:0000256" key="1">
    <source>
        <dbReference type="ARBA" id="ARBA00022450"/>
    </source>
</evidence>
<keyword evidence="3" id="KW-0808">Transferase</keyword>
<dbReference type="SUPFAM" id="SSF52151">
    <property type="entry name" value="FabD/lysophospholipase-like"/>
    <property type="match status" value="1"/>
</dbReference>
<dbReference type="InterPro" id="IPR036291">
    <property type="entry name" value="NAD(P)-bd_dom_sf"/>
</dbReference>
<dbReference type="SUPFAM" id="SSF51735">
    <property type="entry name" value="NAD(P)-binding Rossmann-fold domains"/>
    <property type="match status" value="2"/>
</dbReference>
<dbReference type="InterPro" id="IPR014043">
    <property type="entry name" value="Acyl_transferase_dom"/>
</dbReference>
<dbReference type="SMART" id="SM00825">
    <property type="entry name" value="PKS_KS"/>
    <property type="match status" value="1"/>
</dbReference>
<dbReference type="InterPro" id="IPR032821">
    <property type="entry name" value="PKS_assoc"/>
</dbReference>
<dbReference type="Pfam" id="PF00550">
    <property type="entry name" value="PP-binding"/>
    <property type="match status" value="1"/>
</dbReference>
<dbReference type="InterPro" id="IPR036736">
    <property type="entry name" value="ACP-like_sf"/>
</dbReference>
<dbReference type="InterPro" id="IPR014030">
    <property type="entry name" value="Ketoacyl_synth_N"/>
</dbReference>
<accession>A0ABR7L4T5</accession>
<reference evidence="7 8" key="1">
    <citation type="submission" date="2020-06" db="EMBL/GenBank/DDBJ databases">
        <title>Actinokineospora xiongansis sp. nov., isolated from soil of Baiyangdian.</title>
        <authorList>
            <person name="Zhang X."/>
        </authorList>
    </citation>
    <scope>NUCLEOTIDE SEQUENCE [LARGE SCALE GENOMIC DNA]</scope>
    <source>
        <strain evidence="7 8">HBU206404</strain>
    </source>
</reference>
<dbReference type="SUPFAM" id="SSF47336">
    <property type="entry name" value="ACP-like"/>
    <property type="match status" value="1"/>
</dbReference>
<comment type="caution">
    <text evidence="7">The sequence shown here is derived from an EMBL/GenBank/DDBJ whole genome shotgun (WGS) entry which is preliminary data.</text>
</comment>
<dbReference type="InterPro" id="IPR013968">
    <property type="entry name" value="PKS_KR"/>
</dbReference>
<keyword evidence="2" id="KW-0597">Phosphoprotein</keyword>
<dbReference type="Proteomes" id="UP000734823">
    <property type="component" value="Unassembled WGS sequence"/>
</dbReference>
<keyword evidence="8" id="KW-1185">Reference proteome</keyword>
<dbReference type="InterPro" id="IPR009081">
    <property type="entry name" value="PP-bd_ACP"/>
</dbReference>
<dbReference type="InterPro" id="IPR014031">
    <property type="entry name" value="Ketoacyl_synth_C"/>
</dbReference>
<dbReference type="SMART" id="SM00827">
    <property type="entry name" value="PKS_AT"/>
    <property type="match status" value="1"/>
</dbReference>
<dbReference type="SMART" id="SM00822">
    <property type="entry name" value="PKS_KR"/>
    <property type="match status" value="1"/>
</dbReference>
<organism evidence="7 8">
    <name type="scientific">Actinokineospora xionganensis</name>
    <dbReference type="NCBI Taxonomy" id="2684470"/>
    <lineage>
        <taxon>Bacteria</taxon>
        <taxon>Bacillati</taxon>
        <taxon>Actinomycetota</taxon>
        <taxon>Actinomycetes</taxon>
        <taxon>Pseudonocardiales</taxon>
        <taxon>Pseudonocardiaceae</taxon>
        <taxon>Actinokineospora</taxon>
    </lineage>
</organism>
<dbReference type="PANTHER" id="PTHR43775:SF51">
    <property type="entry name" value="INACTIVE PHENOLPHTHIOCEROL SYNTHESIS POLYKETIDE SYNTHASE TYPE I PKS1-RELATED"/>
    <property type="match status" value="1"/>
</dbReference>
<evidence type="ECO:0000259" key="6">
    <source>
        <dbReference type="PROSITE" id="PS52004"/>
    </source>
</evidence>
<dbReference type="InterPro" id="IPR016035">
    <property type="entry name" value="Acyl_Trfase/lysoPLipase"/>
</dbReference>
<dbReference type="InterPro" id="IPR016039">
    <property type="entry name" value="Thiolase-like"/>
</dbReference>
<dbReference type="Pfam" id="PF00109">
    <property type="entry name" value="ketoacyl-synt"/>
    <property type="match status" value="1"/>
</dbReference>
<evidence type="ECO:0000256" key="2">
    <source>
        <dbReference type="ARBA" id="ARBA00022553"/>
    </source>
</evidence>
<feature type="domain" description="Carrier" evidence="5">
    <location>
        <begin position="1459"/>
        <end position="1535"/>
    </location>
</feature>
<dbReference type="Pfam" id="PF00698">
    <property type="entry name" value="Acyl_transf_1"/>
    <property type="match status" value="1"/>
</dbReference>
<feature type="region of interest" description="Disordered" evidence="4">
    <location>
        <begin position="1532"/>
        <end position="1565"/>
    </location>
</feature>
<dbReference type="InterPro" id="IPR050091">
    <property type="entry name" value="PKS_NRPS_Biosynth_Enz"/>
</dbReference>
<evidence type="ECO:0000256" key="3">
    <source>
        <dbReference type="ARBA" id="ARBA00022679"/>
    </source>
</evidence>
<dbReference type="Pfam" id="PF08659">
    <property type="entry name" value="KR"/>
    <property type="match status" value="1"/>
</dbReference>
<dbReference type="Pfam" id="PF02801">
    <property type="entry name" value="Ketoacyl-synt_C"/>
    <property type="match status" value="1"/>
</dbReference>
<dbReference type="Gene3D" id="3.30.70.3290">
    <property type="match status" value="1"/>
</dbReference>
<feature type="domain" description="Ketosynthase family 3 (KS3)" evidence="6">
    <location>
        <begin position="16"/>
        <end position="440"/>
    </location>
</feature>